<proteinExistence type="predicted"/>
<protein>
    <submittedName>
        <fullName evidence="1">6373_t:CDS:1</fullName>
    </submittedName>
</protein>
<keyword evidence="2" id="KW-1185">Reference proteome</keyword>
<feature type="non-terminal residue" evidence="1">
    <location>
        <position position="1"/>
    </location>
</feature>
<sequence length="55" mass="6104">ELDLIFNCVINTSFFQDIIKGFSELSSGIVISHIVGAIIIGDVKYLHHWCSPLSL</sequence>
<gene>
    <name evidence="1" type="ORF">RPERSI_LOCUS12594</name>
</gene>
<dbReference type="Proteomes" id="UP000789920">
    <property type="component" value="Unassembled WGS sequence"/>
</dbReference>
<dbReference type="EMBL" id="CAJVQC010027100">
    <property type="protein sequence ID" value="CAG8735345.1"/>
    <property type="molecule type" value="Genomic_DNA"/>
</dbReference>
<reference evidence="1" key="1">
    <citation type="submission" date="2021-06" db="EMBL/GenBank/DDBJ databases">
        <authorList>
            <person name="Kallberg Y."/>
            <person name="Tangrot J."/>
            <person name="Rosling A."/>
        </authorList>
    </citation>
    <scope>NUCLEOTIDE SEQUENCE</scope>
    <source>
        <strain evidence="1">MA461A</strain>
    </source>
</reference>
<accession>A0ACA9Q924</accession>
<comment type="caution">
    <text evidence="1">The sequence shown here is derived from an EMBL/GenBank/DDBJ whole genome shotgun (WGS) entry which is preliminary data.</text>
</comment>
<evidence type="ECO:0000313" key="2">
    <source>
        <dbReference type="Proteomes" id="UP000789920"/>
    </source>
</evidence>
<evidence type="ECO:0000313" key="1">
    <source>
        <dbReference type="EMBL" id="CAG8735345.1"/>
    </source>
</evidence>
<name>A0ACA9Q924_9GLOM</name>
<organism evidence="1 2">
    <name type="scientific">Racocetra persica</name>
    <dbReference type="NCBI Taxonomy" id="160502"/>
    <lineage>
        <taxon>Eukaryota</taxon>
        <taxon>Fungi</taxon>
        <taxon>Fungi incertae sedis</taxon>
        <taxon>Mucoromycota</taxon>
        <taxon>Glomeromycotina</taxon>
        <taxon>Glomeromycetes</taxon>
        <taxon>Diversisporales</taxon>
        <taxon>Gigasporaceae</taxon>
        <taxon>Racocetra</taxon>
    </lineage>
</organism>